<evidence type="ECO:0000313" key="1">
    <source>
        <dbReference type="EMBL" id="JAH52862.1"/>
    </source>
</evidence>
<dbReference type="EMBL" id="GBXM01050947">
    <property type="protein sequence ID" value="JAH57630.1"/>
    <property type="molecule type" value="Transcribed_RNA"/>
</dbReference>
<dbReference type="AlphaFoldDB" id="A0A0E9THE9"/>
<organism evidence="1">
    <name type="scientific">Anguilla anguilla</name>
    <name type="common">European freshwater eel</name>
    <name type="synonym">Muraena anguilla</name>
    <dbReference type="NCBI Taxonomy" id="7936"/>
    <lineage>
        <taxon>Eukaryota</taxon>
        <taxon>Metazoa</taxon>
        <taxon>Chordata</taxon>
        <taxon>Craniata</taxon>
        <taxon>Vertebrata</taxon>
        <taxon>Euteleostomi</taxon>
        <taxon>Actinopterygii</taxon>
        <taxon>Neopterygii</taxon>
        <taxon>Teleostei</taxon>
        <taxon>Anguilliformes</taxon>
        <taxon>Anguillidae</taxon>
        <taxon>Anguilla</taxon>
    </lineage>
</organism>
<protein>
    <submittedName>
        <fullName evidence="1">Uncharacterized protein</fullName>
    </submittedName>
</protein>
<accession>A0A0E9THE9</accession>
<name>A0A0E9THE9_ANGAN</name>
<reference evidence="1" key="2">
    <citation type="journal article" date="2015" name="Fish Shellfish Immunol.">
        <title>Early steps in the European eel (Anguilla anguilla)-Vibrio vulnificus interaction in the gills: Role of the RtxA13 toxin.</title>
        <authorList>
            <person name="Callol A."/>
            <person name="Pajuelo D."/>
            <person name="Ebbesson L."/>
            <person name="Teles M."/>
            <person name="MacKenzie S."/>
            <person name="Amaro C."/>
        </authorList>
    </citation>
    <scope>NUCLEOTIDE SEQUENCE</scope>
</reference>
<proteinExistence type="predicted"/>
<sequence length="31" mass="3707">MCTHLFFSHLFSVMIHKTIAVHYNIETMKIL</sequence>
<reference evidence="1" key="1">
    <citation type="submission" date="2014-11" db="EMBL/GenBank/DDBJ databases">
        <authorList>
            <person name="Amaro Gonzalez C."/>
        </authorList>
    </citation>
    <scope>NUCLEOTIDE SEQUENCE</scope>
</reference>
<dbReference type="EMBL" id="GBXM01055715">
    <property type="protein sequence ID" value="JAH52862.1"/>
    <property type="molecule type" value="Transcribed_RNA"/>
</dbReference>